<dbReference type="EMBL" id="CP021995">
    <property type="protein sequence ID" value="ASD27464.1"/>
    <property type="molecule type" value="Genomic_DNA"/>
</dbReference>
<accession>A0A1Z3LZ28</accession>
<gene>
    <name evidence="2" type="ORF">CD943_11535</name>
</gene>
<dbReference type="SMART" id="SM00974">
    <property type="entry name" value="T5orf172"/>
    <property type="match status" value="1"/>
</dbReference>
<evidence type="ECO:0000313" key="2">
    <source>
        <dbReference type="EMBL" id="ASD27464.1"/>
    </source>
</evidence>
<dbReference type="AlphaFoldDB" id="A0A1Z3LZ28"/>
<evidence type="ECO:0000313" key="3">
    <source>
        <dbReference type="Proteomes" id="UP000197024"/>
    </source>
</evidence>
<dbReference type="InterPro" id="IPR018306">
    <property type="entry name" value="Phage_T5_Orf172_DNA-bd"/>
</dbReference>
<organism evidence="2 3">
    <name type="scientific">Brevundimonas diminuta</name>
    <name type="common">Pseudomonas diminuta</name>
    <dbReference type="NCBI Taxonomy" id="293"/>
    <lineage>
        <taxon>Bacteria</taxon>
        <taxon>Pseudomonadati</taxon>
        <taxon>Pseudomonadota</taxon>
        <taxon>Alphaproteobacteria</taxon>
        <taxon>Caulobacterales</taxon>
        <taxon>Caulobacteraceae</taxon>
        <taxon>Brevundimonas</taxon>
    </lineage>
</organism>
<name>A0A1Z3LZ28_BREDI</name>
<reference evidence="2 3" key="2">
    <citation type="submission" date="2017-06" db="EMBL/GenBank/DDBJ databases">
        <authorList>
            <person name="Kim H.J."/>
            <person name="Triplett B.A."/>
        </authorList>
    </citation>
    <scope>NUCLEOTIDE SEQUENCE [LARGE SCALE GENOMIC DNA]</scope>
    <source>
        <strain evidence="2 3">BZC3</strain>
    </source>
</reference>
<dbReference type="Pfam" id="PF13455">
    <property type="entry name" value="MUG113"/>
    <property type="match status" value="1"/>
</dbReference>
<reference evidence="2 3" key="1">
    <citation type="submission" date="2017-06" db="EMBL/GenBank/DDBJ databases">
        <title>Biodegradation of gentamicin by bacterial consortia AMQD4 in synthetic medium and raw gentamicin sewage.</title>
        <authorList>
            <person name="Chang H."/>
            <person name="Feng Y."/>
            <person name="Li Z."/>
            <person name="Xue J."/>
            <person name="Cheng D."/>
        </authorList>
    </citation>
    <scope>NUCLEOTIDE SEQUENCE [LARGE SCALE GENOMIC DNA]</scope>
    <source>
        <strain evidence="2 3">BZC3</strain>
    </source>
</reference>
<evidence type="ECO:0000259" key="1">
    <source>
        <dbReference type="SMART" id="SM00974"/>
    </source>
</evidence>
<feature type="domain" description="Bacteriophage T5 Orf172 DNA-binding" evidence="1">
    <location>
        <begin position="284"/>
        <end position="378"/>
    </location>
</feature>
<protein>
    <recommendedName>
        <fullName evidence="1">Bacteriophage T5 Orf172 DNA-binding domain-containing protein</fullName>
    </recommendedName>
</protein>
<proteinExistence type="predicted"/>
<dbReference type="Proteomes" id="UP000197024">
    <property type="component" value="Chromosome"/>
</dbReference>
<sequence length="405" mass="45531">MADLDHEDDKLLAELGVEVTARKVATRTPQEERVIAGFEDILKFHAEHGRAPQHGEDREIFERLYAVRLDRLRELTEFHPLLAELDTPGLLAMPEGLAPAEIESLDDEDLLAELGIEADAPAEDDITTLRHVKPRQEIRAAEEVTSRRPCAEFDQFKPLFEAVRTDLKSGVREARKFGESAAIRKGEFFILGGQIAYVAEVPEEFTIEHDHPNGRLRVIFDNGTESEPLLRSFQRALYKDEQVGRRITDPAVGPLFGGVAEDGDLESGTIYVLRSLSEHPVVAERRDLIHKIGVTGGDVGVRVANARHDPTYLLADVEIVATYRLYNINRAKLEAVFHRVFGRARLDLMIPDRFGQAVRPREWFLVPLHVIDEVVERITNQTITDYEYDPATASLVQHADGVGQS</sequence>